<evidence type="ECO:0000256" key="1">
    <source>
        <dbReference type="ARBA" id="ARBA00001974"/>
    </source>
</evidence>
<evidence type="ECO:0000256" key="7">
    <source>
        <dbReference type="ARBA" id="ARBA00038878"/>
    </source>
</evidence>
<keyword evidence="11" id="KW-1185">Reference proteome</keyword>
<dbReference type="InterPro" id="IPR006076">
    <property type="entry name" value="FAD-dep_OxRdtase"/>
</dbReference>
<dbReference type="EC" id="1.1.99.2" evidence="7"/>
<keyword evidence="3" id="KW-0274">FAD</keyword>
<sequence>VVADCVVIGGGVVGIAVARQLGLAGRRVVVLEASPAIGTVTSSRNSEVIHAGIYYPSQSLKARLCVNGRKMLYDYCRLNGVPHKQLGKLIVATSTLQNNVLEKLHRVGIENGVTDLRMMEAEEAMAMEPQLRCVKALCSPSTGIIDTHSLMLAFQGEAEEHGATFAFNTSVVRGHIKENSIHLHISETKDMHTFVDNPNARAQMILTSNVVINSAGLSATSLARRFHGFPLQSIPNTYYARGCYFTLSETQKVPFSHLVYPVPEEGGLGVHVTVDMGGQVRFGPDVEWMHEIDDATSFLNMFKYTVDARRAEFFYPEIRKYYPQLKDGTLRPDYSGIRPKLYGPGQPAADFVIQHKFKTLQNQHVILVETYLGPQNCFGITVTCHQTCLKTRQKLCPPT</sequence>
<dbReference type="OMA" id="GVHFTRM"/>
<dbReference type="GO" id="GO:0047545">
    <property type="term" value="F:(S)-2-hydroxyglutarate dehydrogenase activity"/>
    <property type="evidence" value="ECO:0007669"/>
    <property type="project" value="UniProtKB-EC"/>
</dbReference>
<protein>
    <recommendedName>
        <fullName evidence="8">L-2-hydroxyglutarate dehydrogenase, mitochondrial</fullName>
        <ecNumber evidence="7">1.1.99.2</ecNumber>
    </recommendedName>
</protein>
<evidence type="ECO:0000256" key="3">
    <source>
        <dbReference type="ARBA" id="ARBA00022827"/>
    </source>
</evidence>
<dbReference type="PANTHER" id="PTHR43104">
    <property type="entry name" value="L-2-HYDROXYGLUTARATE DEHYDROGENASE, MITOCHONDRIAL"/>
    <property type="match status" value="1"/>
</dbReference>
<reference evidence="10 11" key="1">
    <citation type="journal article" date="2021" name="Nat. Plants">
        <title>The Taxus genome provides insights into paclitaxel biosynthesis.</title>
        <authorList>
            <person name="Xiong X."/>
            <person name="Gou J."/>
            <person name="Liao Q."/>
            <person name="Li Y."/>
            <person name="Zhou Q."/>
            <person name="Bi G."/>
            <person name="Li C."/>
            <person name="Du R."/>
            <person name="Wang X."/>
            <person name="Sun T."/>
            <person name="Guo L."/>
            <person name="Liang H."/>
            <person name="Lu P."/>
            <person name="Wu Y."/>
            <person name="Zhang Z."/>
            <person name="Ro D.K."/>
            <person name="Shang Y."/>
            <person name="Huang S."/>
            <person name="Yan J."/>
        </authorList>
    </citation>
    <scope>NUCLEOTIDE SEQUENCE [LARGE SCALE GENOMIC DNA]</scope>
    <source>
        <strain evidence="10">Ta-2019</strain>
    </source>
</reference>
<dbReference type="AlphaFoldDB" id="A0AA38G2A4"/>
<comment type="similarity">
    <text evidence="6">Belongs to the L2HGDH family.</text>
</comment>
<feature type="non-terminal residue" evidence="10">
    <location>
        <position position="399"/>
    </location>
</feature>
<evidence type="ECO:0000256" key="2">
    <source>
        <dbReference type="ARBA" id="ARBA00022630"/>
    </source>
</evidence>
<keyword evidence="2" id="KW-0285">Flavoprotein</keyword>
<evidence type="ECO:0000256" key="8">
    <source>
        <dbReference type="ARBA" id="ARBA00041137"/>
    </source>
</evidence>
<evidence type="ECO:0000256" key="6">
    <source>
        <dbReference type="ARBA" id="ARBA00037941"/>
    </source>
</evidence>
<keyword evidence="4" id="KW-0560">Oxidoreductase</keyword>
<name>A0AA38G2A4_TAXCH</name>
<comment type="cofactor">
    <cofactor evidence="1">
        <name>FAD</name>
        <dbReference type="ChEBI" id="CHEBI:57692"/>
    </cofactor>
</comment>
<dbReference type="Gene3D" id="3.50.50.60">
    <property type="entry name" value="FAD/NAD(P)-binding domain"/>
    <property type="match status" value="1"/>
</dbReference>
<organism evidence="10 11">
    <name type="scientific">Taxus chinensis</name>
    <name type="common">Chinese yew</name>
    <name type="synonym">Taxus wallichiana var. chinensis</name>
    <dbReference type="NCBI Taxonomy" id="29808"/>
    <lineage>
        <taxon>Eukaryota</taxon>
        <taxon>Viridiplantae</taxon>
        <taxon>Streptophyta</taxon>
        <taxon>Embryophyta</taxon>
        <taxon>Tracheophyta</taxon>
        <taxon>Spermatophyta</taxon>
        <taxon>Pinopsida</taxon>
        <taxon>Pinidae</taxon>
        <taxon>Conifers II</taxon>
        <taxon>Cupressales</taxon>
        <taxon>Taxaceae</taxon>
        <taxon>Taxus</taxon>
    </lineage>
</organism>
<evidence type="ECO:0000256" key="5">
    <source>
        <dbReference type="ARBA" id="ARBA00036066"/>
    </source>
</evidence>
<evidence type="ECO:0000313" key="11">
    <source>
        <dbReference type="Proteomes" id="UP000824469"/>
    </source>
</evidence>
<feature type="domain" description="FAD dependent oxidoreductase" evidence="9">
    <location>
        <begin position="4"/>
        <end position="355"/>
    </location>
</feature>
<feature type="non-terminal residue" evidence="10">
    <location>
        <position position="1"/>
    </location>
</feature>
<dbReference type="EMBL" id="JAHRHJ020000005">
    <property type="protein sequence ID" value="KAH9315144.1"/>
    <property type="molecule type" value="Genomic_DNA"/>
</dbReference>
<dbReference type="InterPro" id="IPR036188">
    <property type="entry name" value="FAD/NAD-bd_sf"/>
</dbReference>
<comment type="caution">
    <text evidence="10">The sequence shown here is derived from an EMBL/GenBank/DDBJ whole genome shotgun (WGS) entry which is preliminary data.</text>
</comment>
<accession>A0AA38G2A4</accession>
<evidence type="ECO:0000256" key="4">
    <source>
        <dbReference type="ARBA" id="ARBA00023002"/>
    </source>
</evidence>
<dbReference type="Proteomes" id="UP000824469">
    <property type="component" value="Unassembled WGS sequence"/>
</dbReference>
<comment type="catalytic activity">
    <reaction evidence="5">
        <text>(S)-2-hydroxyglutarate + A = 2-oxoglutarate + AH2</text>
        <dbReference type="Rhea" id="RHEA:21252"/>
        <dbReference type="ChEBI" id="CHEBI:13193"/>
        <dbReference type="ChEBI" id="CHEBI:16782"/>
        <dbReference type="ChEBI" id="CHEBI:16810"/>
        <dbReference type="ChEBI" id="CHEBI:17499"/>
        <dbReference type="EC" id="1.1.99.2"/>
    </reaction>
</comment>
<dbReference type="PANTHER" id="PTHR43104:SF4">
    <property type="entry name" value="L-2-HYDROXYGLUTARATE DEHYDROGENASE, MITOCHONDRIAL"/>
    <property type="match status" value="1"/>
</dbReference>
<evidence type="ECO:0000313" key="10">
    <source>
        <dbReference type="EMBL" id="KAH9315144.1"/>
    </source>
</evidence>
<dbReference type="Pfam" id="PF01266">
    <property type="entry name" value="DAO"/>
    <property type="match status" value="1"/>
</dbReference>
<dbReference type="Gene3D" id="3.30.9.10">
    <property type="entry name" value="D-Amino Acid Oxidase, subunit A, domain 2"/>
    <property type="match status" value="1"/>
</dbReference>
<gene>
    <name evidence="10" type="ORF">KI387_023771</name>
</gene>
<evidence type="ECO:0000259" key="9">
    <source>
        <dbReference type="Pfam" id="PF01266"/>
    </source>
</evidence>
<dbReference type="SUPFAM" id="SSF51905">
    <property type="entry name" value="FAD/NAD(P)-binding domain"/>
    <property type="match status" value="1"/>
</dbReference>
<proteinExistence type="inferred from homology"/>